<reference evidence="6" key="1">
    <citation type="submission" date="2025-08" db="UniProtKB">
        <authorList>
            <consortium name="RefSeq"/>
        </authorList>
    </citation>
    <scope>IDENTIFICATION</scope>
    <source>
        <strain evidence="6">Aabys</strain>
        <tissue evidence="6">Whole body</tissue>
    </source>
</reference>
<dbReference type="Proteomes" id="UP001652621">
    <property type="component" value="Unplaced"/>
</dbReference>
<feature type="compositionally biased region" description="Basic and acidic residues" evidence="3">
    <location>
        <begin position="1153"/>
        <end position="1167"/>
    </location>
</feature>
<feature type="region of interest" description="Disordered" evidence="3">
    <location>
        <begin position="439"/>
        <end position="483"/>
    </location>
</feature>
<feature type="region of interest" description="Disordered" evidence="3">
    <location>
        <begin position="1080"/>
        <end position="1126"/>
    </location>
</feature>
<keyword evidence="5" id="KW-1185">Reference proteome</keyword>
<dbReference type="PROSITE" id="PS50002">
    <property type="entry name" value="SH3"/>
    <property type="match status" value="3"/>
</dbReference>
<evidence type="ECO:0000256" key="2">
    <source>
        <dbReference type="PROSITE-ProRule" id="PRU00192"/>
    </source>
</evidence>
<dbReference type="GeneID" id="101892774"/>
<feature type="compositionally biased region" description="Polar residues" evidence="3">
    <location>
        <begin position="449"/>
        <end position="458"/>
    </location>
</feature>
<evidence type="ECO:0000256" key="3">
    <source>
        <dbReference type="SAM" id="MobiDB-lite"/>
    </source>
</evidence>
<feature type="compositionally biased region" description="Low complexity" evidence="3">
    <location>
        <begin position="470"/>
        <end position="483"/>
    </location>
</feature>
<feature type="compositionally biased region" description="Polar residues" evidence="3">
    <location>
        <begin position="800"/>
        <end position="813"/>
    </location>
</feature>
<feature type="domain" description="SH3" evidence="4">
    <location>
        <begin position="1351"/>
        <end position="1410"/>
    </location>
</feature>
<evidence type="ECO:0000256" key="1">
    <source>
        <dbReference type="ARBA" id="ARBA00022443"/>
    </source>
</evidence>
<keyword evidence="1 2" id="KW-0728">SH3 domain</keyword>
<feature type="compositionally biased region" description="Basic and acidic residues" evidence="3">
    <location>
        <begin position="327"/>
        <end position="337"/>
    </location>
</feature>
<dbReference type="PANTHER" id="PTHR14167">
    <property type="entry name" value="SH3 DOMAIN-CONTAINING"/>
    <property type="match status" value="1"/>
</dbReference>
<name>A0ABM3VMN8_MUSDO</name>
<organism evidence="5 6">
    <name type="scientific">Musca domestica</name>
    <name type="common">House fly</name>
    <dbReference type="NCBI Taxonomy" id="7370"/>
    <lineage>
        <taxon>Eukaryota</taxon>
        <taxon>Metazoa</taxon>
        <taxon>Ecdysozoa</taxon>
        <taxon>Arthropoda</taxon>
        <taxon>Hexapoda</taxon>
        <taxon>Insecta</taxon>
        <taxon>Pterygota</taxon>
        <taxon>Neoptera</taxon>
        <taxon>Endopterygota</taxon>
        <taxon>Diptera</taxon>
        <taxon>Brachycera</taxon>
        <taxon>Muscomorpha</taxon>
        <taxon>Muscoidea</taxon>
        <taxon>Muscidae</taxon>
        <taxon>Musca</taxon>
    </lineage>
</organism>
<dbReference type="SUPFAM" id="SSF50044">
    <property type="entry name" value="SH3-domain"/>
    <property type="match status" value="3"/>
</dbReference>
<sequence length="1610" mass="182544">MILPPTPPNRQSVYAKSAAKKASKGSAIPTSSSSRHEKCFKSPESPVLGGNKHGTITLRKSAKRGVLCRSKSAGAVSSLLAKPIDNRASGGRNKQNYLRSVSPMRQASASQALISRRSSRSPVAFGRSISKERTFAEEKKRLENSLPLDRFTFEASTNILRDPSLKSPQDVKKAVRSLATCAVQSRSRSVPRFCTGCRNHAAVESNFIARQSLCYPEVEHYGFTEWLRSPNVVGVGNSAERKRRVEKSSSVKQISKAYSNISLAGSNSTFSLGHIATVQPQSKGGRTKILEPKEATCKKLTREGTKSKKNAAIKASQPVDQQLGASDQEKAANERSKQQVSAEEADYAFVASVRDKALFWNDYNLQQTNSLPYNLKHQMPATNTAYLSNVSGHKSRSLSPNRKQLNRDVGDVVQRTTTSAESEPIGYDADVTSKSLKEFSPTREVRVPPSSTARNVRSPSRRRIDSCRTSQSSSKVVRASSLSSAEDRSKRGLYLCDELAHSATSLASNDRHSPTCRYLHNSERFVELNRFYSTLERVGQLERATSKTDFKPIRKESELLDYEEWRRIRLHERAERELNYLVGKLKHDQHEKNLLFMPKDVEEVKWRKETDPGLNSREKSVEDLRENFESIHFLHDCLDQTRKPYYNMRYWRRNTVADLAHSLEAKLHNADPPPPSTKEMPFSEQLVGALPNDQITKINRQLNEIYSSTAENPQAIPSEDYVVTVEHHKMPSSSQALKVRCKSSITRDELLDSFLRKKDALATTGVSPQSKQGPDDGSQPCIDLSPPEIPPAPKMDLTPEAQSHENTNVSTAVSGRRDNTDITQKIKYFEERKYEKPPKTVYHAREDSSPDEDEIMRMIEEKMRSKQYGSNLHQHKELSSSLTDLCEMFGEKNSSRVNFHLLSPQQKPPDEFDHHHHCHRQHQHQHHDVLTDISEDCTPYSSLEFLESYCRSRSASPQSQCSSYLQRVNTGDVRKIRNKFESLSYNTPRSNHFFGLRKLRKVRSDPEMNTTTIKSGSKDALKGGEVSWITHKFEIHNKIAQTKSAAADGTPRIGRQHRRFSPQPLNLKNRLMPHIDRISKTASLGNRNGRSVSDDNRCDSPTRSASSGSASRCKKTNLSNTRFSRSSPDIHCVPKEYIPQYLTASWAAHRYPSPEHNKLKDDGERQRQVGRKTHSPVSRAPMPLAKPKSGDIFANQKFDPKIHQPKARYVPDEAITKCNARLQWSKTMPRRGNAVSFQDYDSPQVPPPPQSDVTDKVSPNRYYESDVNIHFKTPVRQELKSPLSEEELALRQAQQMQKLYQEERRRKYLQELQDMNSRRHTDNFTPSQKSPIPLNRYDDFPADLAPKNLSQIKSVARALYNFQAQNSKELSFKKGDIIYIRRAIDKNWYEGEHNAMIGLFPANYVEIVNRDINQPQQAPRSKPSEGQARAKYNFQAQSAVELSLNKGELVALTRRVDDNWFEGRIANRKGIFPVSYVEVLTDIGAEDIAAKTTTVQQTSTVNYRPSLDALRTNINNEFNTLTRNGVQPPNSILRETRPDHKIDILHVDTSSEPLVYRALYKYRPQNSDELELLEGDIVHVLEKCDDGWYVGTSQRTGCFGTFPGNYVERL</sequence>
<dbReference type="CDD" id="cd11782">
    <property type="entry name" value="SH3_Sorbs_2"/>
    <property type="match status" value="1"/>
</dbReference>
<feature type="domain" description="SH3" evidence="4">
    <location>
        <begin position="1423"/>
        <end position="1482"/>
    </location>
</feature>
<dbReference type="CDD" id="cd11780">
    <property type="entry name" value="SH3_Sorbs_3"/>
    <property type="match status" value="1"/>
</dbReference>
<dbReference type="PRINTS" id="PR00499">
    <property type="entry name" value="P67PHOX"/>
</dbReference>
<evidence type="ECO:0000259" key="4">
    <source>
        <dbReference type="PROSITE" id="PS50002"/>
    </source>
</evidence>
<feature type="region of interest" description="Disordered" evidence="3">
    <location>
        <begin position="1"/>
        <end position="54"/>
    </location>
</feature>
<dbReference type="InterPro" id="IPR036028">
    <property type="entry name" value="SH3-like_dom_sf"/>
</dbReference>
<gene>
    <name evidence="6" type="primary">LOC101892774</name>
</gene>
<protein>
    <submittedName>
        <fullName evidence="6">Uncharacterized protein LOC101892774 isoform X20</fullName>
    </submittedName>
</protein>
<feature type="region of interest" description="Disordered" evidence="3">
    <location>
        <begin position="1233"/>
        <end position="1256"/>
    </location>
</feature>
<feature type="region of interest" description="Disordered" evidence="3">
    <location>
        <begin position="1042"/>
        <end position="1063"/>
    </location>
</feature>
<dbReference type="SMART" id="SM00326">
    <property type="entry name" value="SH3"/>
    <property type="match status" value="3"/>
</dbReference>
<feature type="region of interest" description="Disordered" evidence="3">
    <location>
        <begin position="1153"/>
        <end position="1186"/>
    </location>
</feature>
<evidence type="ECO:0000313" key="6">
    <source>
        <dbReference type="RefSeq" id="XP_058987066.1"/>
    </source>
</evidence>
<feature type="region of interest" description="Disordered" evidence="3">
    <location>
        <begin position="763"/>
        <end position="821"/>
    </location>
</feature>
<feature type="region of interest" description="Disordered" evidence="3">
    <location>
        <begin position="300"/>
        <end position="343"/>
    </location>
</feature>
<accession>A0ABM3VMN8</accession>
<dbReference type="InterPro" id="IPR001452">
    <property type="entry name" value="SH3_domain"/>
</dbReference>
<dbReference type="Gene3D" id="2.30.30.40">
    <property type="entry name" value="SH3 Domains"/>
    <property type="match status" value="3"/>
</dbReference>
<dbReference type="InterPro" id="IPR050384">
    <property type="entry name" value="Endophilin_SH3RF"/>
</dbReference>
<dbReference type="CDD" id="cd11781">
    <property type="entry name" value="SH3_Sorbs_1"/>
    <property type="match status" value="1"/>
</dbReference>
<dbReference type="PRINTS" id="PR00452">
    <property type="entry name" value="SH3DOMAIN"/>
</dbReference>
<dbReference type="PANTHER" id="PTHR14167:SF116">
    <property type="entry name" value="CAP, ISOFORM AC"/>
    <property type="match status" value="1"/>
</dbReference>
<dbReference type="Pfam" id="PF00018">
    <property type="entry name" value="SH3_1"/>
    <property type="match status" value="2"/>
</dbReference>
<feature type="domain" description="SH3" evidence="4">
    <location>
        <begin position="1551"/>
        <end position="1610"/>
    </location>
</feature>
<dbReference type="RefSeq" id="XP_058987066.1">
    <property type="nucleotide sequence ID" value="XM_059131083.1"/>
</dbReference>
<feature type="compositionally biased region" description="Polar residues" evidence="3">
    <location>
        <begin position="1080"/>
        <end position="1091"/>
    </location>
</feature>
<dbReference type="Pfam" id="PF14604">
    <property type="entry name" value="SH3_9"/>
    <property type="match status" value="1"/>
</dbReference>
<feature type="compositionally biased region" description="Polar residues" evidence="3">
    <location>
        <begin position="1116"/>
        <end position="1126"/>
    </location>
</feature>
<proteinExistence type="predicted"/>
<evidence type="ECO:0000313" key="5">
    <source>
        <dbReference type="Proteomes" id="UP001652621"/>
    </source>
</evidence>